<dbReference type="Pfam" id="PF18758">
    <property type="entry name" value="KDZ"/>
    <property type="match status" value="1"/>
</dbReference>
<keyword evidence="3" id="KW-1185">Reference proteome</keyword>
<dbReference type="AlphaFoldDB" id="A0A9P7D1P1"/>
<name>A0A9P7D1P1_9AGAM</name>
<dbReference type="EMBL" id="JABBWD010000031">
    <property type="protein sequence ID" value="KAG1775772.1"/>
    <property type="molecule type" value="Genomic_DNA"/>
</dbReference>
<gene>
    <name evidence="2" type="ORF">EV702DRAFT_1198975</name>
</gene>
<dbReference type="Gene3D" id="3.40.395.10">
    <property type="entry name" value="Adenoviral Proteinase, Chain A"/>
    <property type="match status" value="1"/>
</dbReference>
<dbReference type="SUPFAM" id="SSF54001">
    <property type="entry name" value="Cysteine proteinases"/>
    <property type="match status" value="1"/>
</dbReference>
<feature type="compositionally biased region" description="Basic residues" evidence="1">
    <location>
        <begin position="22"/>
        <end position="31"/>
    </location>
</feature>
<evidence type="ECO:0000313" key="2">
    <source>
        <dbReference type="EMBL" id="KAG1775772.1"/>
    </source>
</evidence>
<dbReference type="InterPro" id="IPR038765">
    <property type="entry name" value="Papain-like_cys_pep_sf"/>
</dbReference>
<proteinExistence type="predicted"/>
<dbReference type="PANTHER" id="PTHR33096">
    <property type="entry name" value="CXC2 DOMAIN-CONTAINING PROTEIN"/>
    <property type="match status" value="1"/>
</dbReference>
<evidence type="ECO:0000313" key="3">
    <source>
        <dbReference type="Proteomes" id="UP000714275"/>
    </source>
</evidence>
<sequence length="1093" mass="122291">MAPTCFARGNQPTSAGLGHHFISPKKARNPKKTQSLVHVPGVGPKRERLLAQMAALMNPQVLNTDSPSFSSATAQSDAPTNIDDAASYTYDEADYDMANIDQLDQQVPCSTAVVHEDTGRRLLPDKMANNLYSAWKALIPTLVDAHLNHACAQQCFSVVCLFFDRFNTIDILACTCSTLAQVLIHHGLFPTAPSQPRMAVSVDLLAFYRTLFERSCDAIHALTSALKTHYAHRGFQMTNADASFDLSAFFYPNSLHYRGKSFKNHFAVTLAKPFNACFGGVLFGRSLSDGRDIHIATDGNFHHRHRRSAGNCPRFYKPSYFLPKTQVDEVGRWIISKRKHSPKIRTHVVPDEAINQCEHSYEAADGKKQKAAMDSFDDMGIMALICRHDIPLFFANIDSPGEQQKYAVALIEHLFSLLPQEATVITLYDVGCVLSRSLSQYDILPDPVTSRLQFATTAMHAYGHEWACQLEYNPQMITGLGLSDGEAGAIGMEMRVDLGEWIKRRLKCGVNAQGAAAKEVLNKCGIETDDLQAQWEDQKKSQLSIHAHAPARLKKELDIVLALQSDLDASDRALQATRAVVEKGSATKETLDALDSLERSHDRLMNKVEVLYSSLNVHDRFPELQGVDLDFVQTLLMARDLKIDIRKRAIGSFFEWDKLDHAVGGANQALGTKLHQQTHKAIAKRQPALMTAICKFNSYCERLKNLYDPSWGVPLPAALPTKLGDLRNDQTLMEDVWITPSVGDVPRWMEDADIRDGIRAMLKQEQCHEEQRRLGLEADNLCRWFGDELAALELALHSPAKDYTFTFPLQQRRDHVLQLQTKWVTPLASSIRFASNATAAVNLAISLCESKGPSEDVIYRLVPTALALADPSPEDDTDEYNAPAFKEANEEAVLMDILPEGTVSDNKDDEGVEEPEFTISWELPENLRTDTFKVPRPEEHIIVPASGTPPTQVRPAQDGFPRQVFDSRDQSFLAQPTACLNDTCINGCAALLYSEILMSSRVRPCAILSTHDLPCIRYNVSDEILWRNTSWTSFWDKDIWILPIHCPSPVGHWVLCAIYFQTKELHLFDSLAERQPWKNDVKVSDDFSHPLLN</sequence>
<dbReference type="OrthoDB" id="2669999at2759"/>
<protein>
    <recommendedName>
        <fullName evidence="4">Ubiquitin-like protease family profile domain-containing protein</fullName>
    </recommendedName>
</protein>
<accession>A0A9P7D1P1</accession>
<organism evidence="2 3">
    <name type="scientific">Suillus placidus</name>
    <dbReference type="NCBI Taxonomy" id="48579"/>
    <lineage>
        <taxon>Eukaryota</taxon>
        <taxon>Fungi</taxon>
        <taxon>Dikarya</taxon>
        <taxon>Basidiomycota</taxon>
        <taxon>Agaricomycotina</taxon>
        <taxon>Agaricomycetes</taxon>
        <taxon>Agaricomycetidae</taxon>
        <taxon>Boletales</taxon>
        <taxon>Suillineae</taxon>
        <taxon>Suillaceae</taxon>
        <taxon>Suillus</taxon>
    </lineage>
</organism>
<feature type="region of interest" description="Disordered" evidence="1">
    <location>
        <begin position="1"/>
        <end position="34"/>
    </location>
</feature>
<dbReference type="Proteomes" id="UP000714275">
    <property type="component" value="Unassembled WGS sequence"/>
</dbReference>
<evidence type="ECO:0008006" key="4">
    <source>
        <dbReference type="Google" id="ProtNLM"/>
    </source>
</evidence>
<evidence type="ECO:0000256" key="1">
    <source>
        <dbReference type="SAM" id="MobiDB-lite"/>
    </source>
</evidence>
<dbReference type="PANTHER" id="PTHR33096:SF1">
    <property type="entry name" value="CXC1-LIKE CYSTEINE CLUSTER ASSOCIATED WITH KDZ TRANSPOSASES DOMAIN-CONTAINING PROTEIN"/>
    <property type="match status" value="1"/>
</dbReference>
<reference evidence="2" key="1">
    <citation type="journal article" date="2020" name="New Phytol.">
        <title>Comparative genomics reveals dynamic genome evolution in host specialist ectomycorrhizal fungi.</title>
        <authorList>
            <person name="Lofgren L.A."/>
            <person name="Nguyen N.H."/>
            <person name="Vilgalys R."/>
            <person name="Ruytinx J."/>
            <person name="Liao H.L."/>
            <person name="Branco S."/>
            <person name="Kuo A."/>
            <person name="LaButti K."/>
            <person name="Lipzen A."/>
            <person name="Andreopoulos W."/>
            <person name="Pangilinan J."/>
            <person name="Riley R."/>
            <person name="Hundley H."/>
            <person name="Na H."/>
            <person name="Barry K."/>
            <person name="Grigoriev I.V."/>
            <person name="Stajich J.E."/>
            <person name="Kennedy P.G."/>
        </authorList>
    </citation>
    <scope>NUCLEOTIDE SEQUENCE</scope>
    <source>
        <strain evidence="2">DOB743</strain>
    </source>
</reference>
<dbReference type="InterPro" id="IPR040521">
    <property type="entry name" value="KDZ"/>
</dbReference>
<comment type="caution">
    <text evidence="2">The sequence shown here is derived from an EMBL/GenBank/DDBJ whole genome shotgun (WGS) entry which is preliminary data.</text>
</comment>